<accession>A0A150WEI2</accession>
<sequence>MKSLTLSVLLLFSLTAKAGEKTYSSKLILRSGMGQLTNTGTQSGSAVSVGSLNLQYLKFLNERLGLVFGYMAEFDVTNGSMPVSGMEIGSRYYFYNTGTTTTEKSDWGVSRQRSLWNAYFALVYGKRDFYLGPDYQSNDATSTLKGEYAVMNLGAGIDYYLNYRYDLNIELSTSALSFASSDARVNLSETFLRIGIGYVF</sequence>
<evidence type="ECO:0000256" key="1">
    <source>
        <dbReference type="SAM" id="SignalP"/>
    </source>
</evidence>
<keyword evidence="3" id="KW-1185">Reference proteome</keyword>
<dbReference type="RefSeq" id="WP_061836508.1">
    <property type="nucleotide sequence ID" value="NZ_LUKE01000006.1"/>
</dbReference>
<name>A0A150WEI2_BDEBC</name>
<evidence type="ECO:0008006" key="4">
    <source>
        <dbReference type="Google" id="ProtNLM"/>
    </source>
</evidence>
<gene>
    <name evidence="2" type="ORF">AZI86_17075</name>
</gene>
<proteinExistence type="predicted"/>
<dbReference type="AlphaFoldDB" id="A0A150WEI2"/>
<reference evidence="2 3" key="1">
    <citation type="submission" date="2016-03" db="EMBL/GenBank/DDBJ databases">
        <authorList>
            <person name="Ploux O."/>
        </authorList>
    </citation>
    <scope>NUCLEOTIDE SEQUENCE [LARGE SCALE GENOMIC DNA]</scope>
    <source>
        <strain evidence="2 3">R0</strain>
    </source>
</reference>
<dbReference type="Proteomes" id="UP000075320">
    <property type="component" value="Unassembled WGS sequence"/>
</dbReference>
<feature type="chain" id="PRO_5007572821" description="Outer membrane protein beta-barrel domain-containing protein" evidence="1">
    <location>
        <begin position="19"/>
        <end position="200"/>
    </location>
</feature>
<evidence type="ECO:0000313" key="2">
    <source>
        <dbReference type="EMBL" id="KYG61426.1"/>
    </source>
</evidence>
<evidence type="ECO:0000313" key="3">
    <source>
        <dbReference type="Proteomes" id="UP000075320"/>
    </source>
</evidence>
<protein>
    <recommendedName>
        <fullName evidence="4">Outer membrane protein beta-barrel domain-containing protein</fullName>
    </recommendedName>
</protein>
<feature type="signal peptide" evidence="1">
    <location>
        <begin position="1"/>
        <end position="18"/>
    </location>
</feature>
<keyword evidence="1" id="KW-0732">Signal</keyword>
<organism evidence="2 3">
    <name type="scientific">Bdellovibrio bacteriovorus</name>
    <dbReference type="NCBI Taxonomy" id="959"/>
    <lineage>
        <taxon>Bacteria</taxon>
        <taxon>Pseudomonadati</taxon>
        <taxon>Bdellovibrionota</taxon>
        <taxon>Bdellovibrionia</taxon>
        <taxon>Bdellovibrionales</taxon>
        <taxon>Pseudobdellovibrionaceae</taxon>
        <taxon>Bdellovibrio</taxon>
    </lineage>
</organism>
<dbReference type="EMBL" id="LUKE01000006">
    <property type="protein sequence ID" value="KYG61426.1"/>
    <property type="molecule type" value="Genomic_DNA"/>
</dbReference>
<comment type="caution">
    <text evidence="2">The sequence shown here is derived from an EMBL/GenBank/DDBJ whole genome shotgun (WGS) entry which is preliminary data.</text>
</comment>